<sequence length="397" mass="42812">MNSPVSGRLIGNRGGTWRGTVTEHGSLLPADGSAELDWFIAADDRWYTPRTEPTTRQKWYAGYPVAETRVKIPGGDMIQRVYSVADLGGMTVMEFENDSTLPIAVAVTRRDVFTTREPAANPPVGIELPADSIVIPIGHKSTARIALAHKNPASGRLPDDTPDHQAVVRGWEKACDTASRFNVPDHTIVAGVSRVRCDLLLGVGADGDAAIELARLGEKYSDSIVDVVEAVQRRLKQEKRAKVLQWDTPHVMTSAARACVLLGDELAAGDIGAAWLRFANRDVQELPIEVPAGLQSIAWAESLLAQGSASGGECRILPHGIPEPWWGASFEAHGITGDPFRTISYAVRWHGPRPAILWEVTGAPGLVLTHGEWASTDASGETLLEAPASTHDHNHAH</sequence>
<gene>
    <name evidence="1" type="ORF">UFOPK2214_01109</name>
</gene>
<name>A0A6J6LAV9_9ZZZZ</name>
<accession>A0A6J6LAV9</accession>
<protein>
    <submittedName>
        <fullName evidence="1">Unannotated protein</fullName>
    </submittedName>
</protein>
<proteinExistence type="predicted"/>
<dbReference type="AlphaFoldDB" id="A0A6J6LAV9"/>
<evidence type="ECO:0000313" key="1">
    <source>
        <dbReference type="EMBL" id="CAB4659060.1"/>
    </source>
</evidence>
<dbReference type="EMBL" id="CAEZWJ010000038">
    <property type="protein sequence ID" value="CAB4659060.1"/>
    <property type="molecule type" value="Genomic_DNA"/>
</dbReference>
<reference evidence="1" key="1">
    <citation type="submission" date="2020-05" db="EMBL/GenBank/DDBJ databases">
        <authorList>
            <person name="Chiriac C."/>
            <person name="Salcher M."/>
            <person name="Ghai R."/>
            <person name="Kavagutti S V."/>
        </authorList>
    </citation>
    <scope>NUCLEOTIDE SEQUENCE</scope>
</reference>
<organism evidence="1">
    <name type="scientific">freshwater metagenome</name>
    <dbReference type="NCBI Taxonomy" id="449393"/>
    <lineage>
        <taxon>unclassified sequences</taxon>
        <taxon>metagenomes</taxon>
        <taxon>ecological metagenomes</taxon>
    </lineage>
</organism>